<feature type="transmembrane region" description="Helical" evidence="1">
    <location>
        <begin position="137"/>
        <end position="161"/>
    </location>
</feature>
<protein>
    <submittedName>
        <fullName evidence="2">Thiamine transporter</fullName>
    </submittedName>
</protein>
<feature type="transmembrane region" description="Helical" evidence="1">
    <location>
        <begin position="181"/>
        <end position="202"/>
    </location>
</feature>
<dbReference type="Pfam" id="PF09515">
    <property type="entry name" value="Thia_YuaJ"/>
    <property type="match status" value="1"/>
</dbReference>
<organism evidence="2 3">
    <name type="scientific">Pectinatus haikarae</name>
    <dbReference type="NCBI Taxonomy" id="349096"/>
    <lineage>
        <taxon>Bacteria</taxon>
        <taxon>Bacillati</taxon>
        <taxon>Bacillota</taxon>
        <taxon>Negativicutes</taxon>
        <taxon>Selenomonadales</taxon>
        <taxon>Selenomonadaceae</taxon>
        <taxon>Pectinatus</taxon>
    </lineage>
</organism>
<comment type="caution">
    <text evidence="2">The sequence shown here is derived from an EMBL/GenBank/DDBJ whole genome shotgun (WGS) entry which is preliminary data.</text>
</comment>
<feature type="transmembrane region" description="Helical" evidence="1">
    <location>
        <begin position="85"/>
        <end position="105"/>
    </location>
</feature>
<dbReference type="NCBIfam" id="TIGR02357">
    <property type="entry name" value="ECF_ThiT_YuaJ"/>
    <property type="match status" value="1"/>
</dbReference>
<sequence length="209" mass="23202">MKEIFYSKFMELSAQPAGAFLLAGILIIIFVFFYLKQIKLTTKILTNMGLMIALTVILNMLRIYHMPQGGSVTLGGMVPLLLLSYSYGPAVGALAGFVYGLVNLVQDPFILHPVQVLFDYPLPYMAVSIAGCFQRNILMGAVVGIFGRFICHFISGAVFFGSYAPEGISPYWYSLVFNASYLIPDLLICLIILHMLPIKVLVRQMRGRS</sequence>
<proteinExistence type="predicted"/>
<reference evidence="2 3" key="1">
    <citation type="submission" date="2023-07" db="EMBL/GenBank/DDBJ databases">
        <title>Genomic Encyclopedia of Type Strains, Phase IV (KMG-IV): sequencing the most valuable type-strain genomes for metagenomic binning, comparative biology and taxonomic classification.</title>
        <authorList>
            <person name="Goeker M."/>
        </authorList>
    </citation>
    <scope>NUCLEOTIDE SEQUENCE [LARGE SCALE GENOMIC DNA]</scope>
    <source>
        <strain evidence="2 3">DSM 16980</strain>
    </source>
</reference>
<dbReference type="Gene3D" id="1.10.1760.20">
    <property type="match status" value="1"/>
</dbReference>
<feature type="transmembrane region" description="Helical" evidence="1">
    <location>
        <begin position="12"/>
        <end position="35"/>
    </location>
</feature>
<evidence type="ECO:0000313" key="3">
    <source>
        <dbReference type="Proteomes" id="UP001239167"/>
    </source>
</evidence>
<gene>
    <name evidence="2" type="ORF">J2S01_000124</name>
</gene>
<feature type="transmembrane region" description="Helical" evidence="1">
    <location>
        <begin position="47"/>
        <end position="65"/>
    </location>
</feature>
<keyword evidence="1" id="KW-1133">Transmembrane helix</keyword>
<keyword evidence="1" id="KW-0812">Transmembrane</keyword>
<name>A0ABT9Y5M9_9FIRM</name>
<keyword evidence="3" id="KW-1185">Reference proteome</keyword>
<dbReference type="InterPro" id="IPR012651">
    <property type="entry name" value="Thia_Transptr_ThiT"/>
</dbReference>
<evidence type="ECO:0000313" key="2">
    <source>
        <dbReference type="EMBL" id="MDQ0202439.1"/>
    </source>
</evidence>
<dbReference type="EMBL" id="JAUSUE010000001">
    <property type="protein sequence ID" value="MDQ0202439.1"/>
    <property type="molecule type" value="Genomic_DNA"/>
</dbReference>
<evidence type="ECO:0000256" key="1">
    <source>
        <dbReference type="SAM" id="Phobius"/>
    </source>
</evidence>
<keyword evidence="1" id="KW-0472">Membrane</keyword>
<dbReference type="RefSeq" id="WP_307222286.1">
    <property type="nucleotide sequence ID" value="NZ_CP116940.1"/>
</dbReference>
<accession>A0ABT9Y5M9</accession>
<dbReference type="Proteomes" id="UP001239167">
    <property type="component" value="Unassembled WGS sequence"/>
</dbReference>